<sequence length="83" mass="9363">MWIAVTLDPSLDLECVSFVPWPRRKKNATARERDRPSCEKRAATGLLRRAAEDGRVAMRSRGCLTESTSQKAFPQSVLFLRLG</sequence>
<dbReference type="Proteomes" id="UP000625711">
    <property type="component" value="Unassembled WGS sequence"/>
</dbReference>
<reference evidence="1" key="1">
    <citation type="submission" date="2020-08" db="EMBL/GenBank/DDBJ databases">
        <title>Genome sequencing and assembly of the red palm weevil Rhynchophorus ferrugineus.</title>
        <authorList>
            <person name="Dias G.B."/>
            <person name="Bergman C.M."/>
            <person name="Manee M."/>
        </authorList>
    </citation>
    <scope>NUCLEOTIDE SEQUENCE</scope>
    <source>
        <strain evidence="1">AA-2017</strain>
        <tissue evidence="1">Whole larva</tissue>
    </source>
</reference>
<organism evidence="1 2">
    <name type="scientific">Rhynchophorus ferrugineus</name>
    <name type="common">Red palm weevil</name>
    <name type="synonym">Curculio ferrugineus</name>
    <dbReference type="NCBI Taxonomy" id="354439"/>
    <lineage>
        <taxon>Eukaryota</taxon>
        <taxon>Metazoa</taxon>
        <taxon>Ecdysozoa</taxon>
        <taxon>Arthropoda</taxon>
        <taxon>Hexapoda</taxon>
        <taxon>Insecta</taxon>
        <taxon>Pterygota</taxon>
        <taxon>Neoptera</taxon>
        <taxon>Endopterygota</taxon>
        <taxon>Coleoptera</taxon>
        <taxon>Polyphaga</taxon>
        <taxon>Cucujiformia</taxon>
        <taxon>Curculionidae</taxon>
        <taxon>Dryophthorinae</taxon>
        <taxon>Rhynchophorus</taxon>
    </lineage>
</organism>
<evidence type="ECO:0000313" key="1">
    <source>
        <dbReference type="EMBL" id="KAF7267266.1"/>
    </source>
</evidence>
<dbReference type="AlphaFoldDB" id="A0A834M0F9"/>
<proteinExistence type="predicted"/>
<name>A0A834M0F9_RHYFE</name>
<evidence type="ECO:0000313" key="2">
    <source>
        <dbReference type="Proteomes" id="UP000625711"/>
    </source>
</evidence>
<keyword evidence="2" id="KW-1185">Reference proteome</keyword>
<protein>
    <submittedName>
        <fullName evidence="1">Uncharacterized protein</fullName>
    </submittedName>
</protein>
<dbReference type="EMBL" id="JAACXV010014440">
    <property type="protein sequence ID" value="KAF7267266.1"/>
    <property type="molecule type" value="Genomic_DNA"/>
</dbReference>
<accession>A0A834M0F9</accession>
<gene>
    <name evidence="1" type="ORF">GWI33_019499</name>
</gene>
<comment type="caution">
    <text evidence="1">The sequence shown here is derived from an EMBL/GenBank/DDBJ whole genome shotgun (WGS) entry which is preliminary data.</text>
</comment>